<reference evidence="1" key="1">
    <citation type="journal article" date="2020" name="Cell">
        <title>Large-Scale Comparative Analyses of Tick Genomes Elucidate Their Genetic Diversity and Vector Capacities.</title>
        <authorList>
            <consortium name="Tick Genome and Microbiome Consortium (TIGMIC)"/>
            <person name="Jia N."/>
            <person name="Wang J."/>
            <person name="Shi W."/>
            <person name="Du L."/>
            <person name="Sun Y."/>
            <person name="Zhan W."/>
            <person name="Jiang J.F."/>
            <person name="Wang Q."/>
            <person name="Zhang B."/>
            <person name="Ji P."/>
            <person name="Bell-Sakyi L."/>
            <person name="Cui X.M."/>
            <person name="Yuan T.T."/>
            <person name="Jiang B.G."/>
            <person name="Yang W.F."/>
            <person name="Lam T.T."/>
            <person name="Chang Q.C."/>
            <person name="Ding S.J."/>
            <person name="Wang X.J."/>
            <person name="Zhu J.G."/>
            <person name="Ruan X.D."/>
            <person name="Zhao L."/>
            <person name="Wei J.T."/>
            <person name="Ye R.Z."/>
            <person name="Que T.C."/>
            <person name="Du C.H."/>
            <person name="Zhou Y.H."/>
            <person name="Cheng J.X."/>
            <person name="Dai P.F."/>
            <person name="Guo W.B."/>
            <person name="Han X.H."/>
            <person name="Huang E.J."/>
            <person name="Li L.F."/>
            <person name="Wei W."/>
            <person name="Gao Y.C."/>
            <person name="Liu J.Z."/>
            <person name="Shao H.Z."/>
            <person name="Wang X."/>
            <person name="Wang C.C."/>
            <person name="Yang T.C."/>
            <person name="Huo Q.B."/>
            <person name="Li W."/>
            <person name="Chen H.Y."/>
            <person name="Chen S.E."/>
            <person name="Zhou L.G."/>
            <person name="Ni X.B."/>
            <person name="Tian J.H."/>
            <person name="Sheng Y."/>
            <person name="Liu T."/>
            <person name="Pan Y.S."/>
            <person name="Xia L.Y."/>
            <person name="Li J."/>
            <person name="Zhao F."/>
            <person name="Cao W.C."/>
        </authorList>
    </citation>
    <scope>NUCLEOTIDE SEQUENCE</scope>
    <source>
        <strain evidence="1">Rmic-2018</strain>
    </source>
</reference>
<dbReference type="AlphaFoldDB" id="A0A9J6EN91"/>
<evidence type="ECO:0000313" key="2">
    <source>
        <dbReference type="Proteomes" id="UP000821866"/>
    </source>
</evidence>
<name>A0A9J6EN91_RHIMP</name>
<proteinExistence type="predicted"/>
<sequence>MVIEEMVPPDGLCNYIYYTSVVVSKGNIYAIEGTRSWNVFQNALSTFKKTSGGIGFDVRYVTVKDLDATLDSKWLKNLTSRNVKHYGVLNVLETSAKVKGVFGKAKDLLKQMKTLQGSDGNRRTLIAMGIYSYHEKDAWSNLQEMFTEAVEQSVADTVIAYSSVGWIQSESECLSVPPSVWDKSVFLEDSAKNADRVPDIRNAVMSASVNVADTVNASAHSFASMHGSLLSEMVMVINKLYLFSRKILLAFKMREEKGGPNLDDGHDPMGAGGVS</sequence>
<evidence type="ECO:0000313" key="1">
    <source>
        <dbReference type="EMBL" id="KAH8035480.1"/>
    </source>
</evidence>
<gene>
    <name evidence="1" type="ORF">HPB51_005715</name>
</gene>
<reference evidence="1" key="2">
    <citation type="submission" date="2021-09" db="EMBL/GenBank/DDBJ databases">
        <authorList>
            <person name="Jia N."/>
            <person name="Wang J."/>
            <person name="Shi W."/>
            <person name="Du L."/>
            <person name="Sun Y."/>
            <person name="Zhan W."/>
            <person name="Jiang J."/>
            <person name="Wang Q."/>
            <person name="Zhang B."/>
            <person name="Ji P."/>
            <person name="Sakyi L.B."/>
            <person name="Cui X."/>
            <person name="Yuan T."/>
            <person name="Jiang B."/>
            <person name="Yang W."/>
            <person name="Lam T.T.-Y."/>
            <person name="Chang Q."/>
            <person name="Ding S."/>
            <person name="Wang X."/>
            <person name="Zhu J."/>
            <person name="Ruan X."/>
            <person name="Zhao L."/>
            <person name="Wei J."/>
            <person name="Que T."/>
            <person name="Du C."/>
            <person name="Cheng J."/>
            <person name="Dai P."/>
            <person name="Han X."/>
            <person name="Huang E."/>
            <person name="Gao Y."/>
            <person name="Liu J."/>
            <person name="Shao H."/>
            <person name="Ye R."/>
            <person name="Li L."/>
            <person name="Wei W."/>
            <person name="Wang X."/>
            <person name="Wang C."/>
            <person name="Huo Q."/>
            <person name="Li W."/>
            <person name="Guo W."/>
            <person name="Chen H."/>
            <person name="Chen S."/>
            <person name="Zhou L."/>
            <person name="Zhou L."/>
            <person name="Ni X."/>
            <person name="Tian J."/>
            <person name="Zhou Y."/>
            <person name="Sheng Y."/>
            <person name="Liu T."/>
            <person name="Pan Y."/>
            <person name="Xia L."/>
            <person name="Li J."/>
            <person name="Zhao F."/>
            <person name="Cao W."/>
        </authorList>
    </citation>
    <scope>NUCLEOTIDE SEQUENCE</scope>
    <source>
        <strain evidence="1">Rmic-2018</strain>
        <tissue evidence="1">Larvae</tissue>
    </source>
</reference>
<dbReference type="EMBL" id="JABSTU010000003">
    <property type="protein sequence ID" value="KAH8035480.1"/>
    <property type="molecule type" value="Genomic_DNA"/>
</dbReference>
<accession>A0A9J6EN91</accession>
<keyword evidence="2" id="KW-1185">Reference proteome</keyword>
<dbReference type="Proteomes" id="UP000821866">
    <property type="component" value="Chromosome 11"/>
</dbReference>
<organism evidence="1 2">
    <name type="scientific">Rhipicephalus microplus</name>
    <name type="common">Cattle tick</name>
    <name type="synonym">Boophilus microplus</name>
    <dbReference type="NCBI Taxonomy" id="6941"/>
    <lineage>
        <taxon>Eukaryota</taxon>
        <taxon>Metazoa</taxon>
        <taxon>Ecdysozoa</taxon>
        <taxon>Arthropoda</taxon>
        <taxon>Chelicerata</taxon>
        <taxon>Arachnida</taxon>
        <taxon>Acari</taxon>
        <taxon>Parasitiformes</taxon>
        <taxon>Ixodida</taxon>
        <taxon>Ixodoidea</taxon>
        <taxon>Ixodidae</taxon>
        <taxon>Rhipicephalinae</taxon>
        <taxon>Rhipicephalus</taxon>
        <taxon>Boophilus</taxon>
    </lineage>
</organism>
<protein>
    <submittedName>
        <fullName evidence="1">Uncharacterized protein</fullName>
    </submittedName>
</protein>
<comment type="caution">
    <text evidence="1">The sequence shown here is derived from an EMBL/GenBank/DDBJ whole genome shotgun (WGS) entry which is preliminary data.</text>
</comment>
<dbReference type="VEuPathDB" id="VectorBase:LOC119168558"/>